<proteinExistence type="inferred from homology"/>
<dbReference type="InterPro" id="IPR044150">
    <property type="entry name" value="HDAC_classIV"/>
</dbReference>
<dbReference type="PRINTS" id="PR01270">
    <property type="entry name" value="HDASUPER"/>
</dbReference>
<accession>A0ABT6MY10</accession>
<dbReference type="InterPro" id="IPR037138">
    <property type="entry name" value="His_deacetylse_dom_sf"/>
</dbReference>
<evidence type="ECO:0000313" key="5">
    <source>
        <dbReference type="Proteomes" id="UP001160625"/>
    </source>
</evidence>
<evidence type="ECO:0000256" key="2">
    <source>
        <dbReference type="ARBA" id="ARBA00022801"/>
    </source>
</evidence>
<dbReference type="CDD" id="cd09993">
    <property type="entry name" value="HDAC_classIV"/>
    <property type="match status" value="1"/>
</dbReference>
<protein>
    <submittedName>
        <fullName evidence="4">Histone deacetylase</fullName>
    </submittedName>
</protein>
<dbReference type="InterPro" id="IPR000286">
    <property type="entry name" value="HDACs"/>
</dbReference>
<dbReference type="Pfam" id="PF00850">
    <property type="entry name" value="Hist_deacetyl"/>
    <property type="match status" value="1"/>
</dbReference>
<dbReference type="Proteomes" id="UP001160625">
    <property type="component" value="Unassembled WGS sequence"/>
</dbReference>
<organism evidence="4 5">
    <name type="scientific">Sphingomonas oryzagri</name>
    <dbReference type="NCBI Taxonomy" id="3042314"/>
    <lineage>
        <taxon>Bacteria</taxon>
        <taxon>Pseudomonadati</taxon>
        <taxon>Pseudomonadota</taxon>
        <taxon>Alphaproteobacteria</taxon>
        <taxon>Sphingomonadales</taxon>
        <taxon>Sphingomonadaceae</taxon>
        <taxon>Sphingomonas</taxon>
    </lineage>
</organism>
<evidence type="ECO:0000259" key="3">
    <source>
        <dbReference type="Pfam" id="PF00850"/>
    </source>
</evidence>
<dbReference type="PANTHER" id="PTHR10625:SF19">
    <property type="entry name" value="HISTONE DEACETYLASE 12"/>
    <property type="match status" value="1"/>
</dbReference>
<keyword evidence="2" id="KW-0378">Hydrolase</keyword>
<dbReference type="PANTHER" id="PTHR10625">
    <property type="entry name" value="HISTONE DEACETYLASE HDAC1-RELATED"/>
    <property type="match status" value="1"/>
</dbReference>
<dbReference type="InterPro" id="IPR023801">
    <property type="entry name" value="His_deacetylse_dom"/>
</dbReference>
<dbReference type="RefSeq" id="WP_281045136.1">
    <property type="nucleotide sequence ID" value="NZ_JARYGZ010000001.1"/>
</dbReference>
<name>A0ABT6MY10_9SPHN</name>
<keyword evidence="5" id="KW-1185">Reference proteome</keyword>
<dbReference type="InterPro" id="IPR023696">
    <property type="entry name" value="Ureohydrolase_dom_sf"/>
</dbReference>
<comment type="similarity">
    <text evidence="1">Belongs to the histone deacetylase family.</text>
</comment>
<dbReference type="EMBL" id="JARYGZ010000001">
    <property type="protein sequence ID" value="MDH7637943.1"/>
    <property type="molecule type" value="Genomic_DNA"/>
</dbReference>
<reference evidence="4" key="1">
    <citation type="submission" date="2023-04" db="EMBL/GenBank/DDBJ databases">
        <title>Sphingomonas sp. MAHUQ-71 isolated from rice field.</title>
        <authorList>
            <person name="Huq M.A."/>
        </authorList>
    </citation>
    <scope>NUCLEOTIDE SEQUENCE</scope>
    <source>
        <strain evidence="4">MAHUQ-71</strain>
    </source>
</reference>
<evidence type="ECO:0000256" key="1">
    <source>
        <dbReference type="ARBA" id="ARBA00005947"/>
    </source>
</evidence>
<dbReference type="SUPFAM" id="SSF52768">
    <property type="entry name" value="Arginase/deacetylase"/>
    <property type="match status" value="1"/>
</dbReference>
<gene>
    <name evidence="4" type="ORF">QGN17_04300</name>
</gene>
<comment type="caution">
    <text evidence="4">The sequence shown here is derived from an EMBL/GenBank/DDBJ whole genome shotgun (WGS) entry which is preliminary data.</text>
</comment>
<feature type="domain" description="Histone deacetylase" evidence="3">
    <location>
        <begin position="31"/>
        <end position="285"/>
    </location>
</feature>
<sequence>MLRFVHHPDYVSPGAPGTGMLFDKYGLVPMALDEMGAVYEVHRPDPMPRHWIEAVHDPDYVEQVMTCTVPPEKERRIGFPISERIARRALLSPGGTWRAAQLALLHGFAANGAGGSHHALYDTGAGYCVFNDLAIAASRLIAEAAVRRVLIVDLDVHQGDGTAALTAGRDDIVTFSMHGEKNFPARKAVSDLDVGLADGTGDDVYLAALADHLPRLIEDVRPDLIFYQAGVDPHEGDRLGRLALTDDGLEARDRFVMRLAVEAGIPLASVLGGGYGNDRMAVARRHARTMLALADAHDRFSSLTGGR</sequence>
<dbReference type="Gene3D" id="3.40.800.20">
    <property type="entry name" value="Histone deacetylase domain"/>
    <property type="match status" value="1"/>
</dbReference>
<evidence type="ECO:0000313" key="4">
    <source>
        <dbReference type="EMBL" id="MDH7637943.1"/>
    </source>
</evidence>